<dbReference type="Pfam" id="PF08032">
    <property type="entry name" value="SpoU_sub_bind"/>
    <property type="match status" value="1"/>
</dbReference>
<dbReference type="FunFam" id="3.40.1280.10:FF:000008">
    <property type="entry name" value="Group 3 RNA methyltransferase TrmH"/>
    <property type="match status" value="1"/>
</dbReference>
<feature type="binding site" evidence="6">
    <location>
        <position position="204"/>
    </location>
    <ligand>
        <name>S-adenosyl-L-methionine</name>
        <dbReference type="ChEBI" id="CHEBI:59789"/>
    </ligand>
</feature>
<sequence>MTVENDIAYGIHAVASLVENRSKRLQEVLINRDRRDKRVQRVIDLCKDGQIKIKFLERQAFDRLIKKYQLEEVPHQGILAQTTPMETLSEHDLWPLLEQTSEPIFLILDGVTDPHNIGACLRTADATGVTALIVPKDKSATLTAAAIKIASGAAETIPFIQVTNLARTMRSLQDKGVWIVGTAGEADHSLHQARFKGPLALVMGAEGSGMRRLTRETCDELINIPMLGQVSSLNVSVATGVCLYEIVRQRLAN</sequence>
<dbReference type="EC" id="2.1.1.185" evidence="6"/>
<keyword evidence="3 6" id="KW-0489">Methyltransferase</keyword>
<dbReference type="PATRIC" id="fig|1445510.3.peg.2290"/>
<evidence type="ECO:0000313" key="8">
    <source>
        <dbReference type="EMBL" id="AJQ94372.1"/>
    </source>
</evidence>
<dbReference type="InterPro" id="IPR029026">
    <property type="entry name" value="tRNA_m1G_MTases_N"/>
</dbReference>
<dbReference type="HOGENOM" id="CLU_021322_0_1_6"/>
<comment type="function">
    <text evidence="6">Specifically methylates the ribose of guanosine 2251 in 23S rRNA.</text>
</comment>
<keyword evidence="4 6" id="KW-0808">Transferase</keyword>
<evidence type="ECO:0000256" key="3">
    <source>
        <dbReference type="ARBA" id="ARBA00022603"/>
    </source>
</evidence>
<dbReference type="Gene3D" id="3.40.1280.10">
    <property type="match status" value="1"/>
</dbReference>
<keyword evidence="1 6" id="KW-0963">Cytoplasm</keyword>
<dbReference type="InterPro" id="IPR013123">
    <property type="entry name" value="SpoU_subst-bd"/>
</dbReference>
<evidence type="ECO:0000259" key="7">
    <source>
        <dbReference type="SMART" id="SM00967"/>
    </source>
</evidence>
<dbReference type="EMBL" id="CP007142">
    <property type="protein sequence ID" value="AJQ94372.1"/>
    <property type="molecule type" value="Genomic_DNA"/>
</dbReference>
<dbReference type="GO" id="GO:0003723">
    <property type="term" value="F:RNA binding"/>
    <property type="evidence" value="ECO:0007669"/>
    <property type="project" value="InterPro"/>
</dbReference>
<evidence type="ECO:0000256" key="2">
    <source>
        <dbReference type="ARBA" id="ARBA00022552"/>
    </source>
</evidence>
<dbReference type="KEGG" id="gsn:YC6258_02334"/>
<dbReference type="GO" id="GO:0005829">
    <property type="term" value="C:cytosol"/>
    <property type="evidence" value="ECO:0007669"/>
    <property type="project" value="TreeGrafter"/>
</dbReference>
<dbReference type="InterPro" id="IPR029064">
    <property type="entry name" value="Ribosomal_eL30-like_sf"/>
</dbReference>
<keyword evidence="9" id="KW-1185">Reference proteome</keyword>
<dbReference type="PANTHER" id="PTHR46429:SF1">
    <property type="entry name" value="23S RRNA (GUANOSINE-2'-O-)-METHYLTRANSFERASE RLMB"/>
    <property type="match status" value="1"/>
</dbReference>
<keyword evidence="5 6" id="KW-0949">S-adenosyl-L-methionine</keyword>
<feature type="domain" description="RNA 2-O ribose methyltransferase substrate binding" evidence="7">
    <location>
        <begin position="7"/>
        <end position="88"/>
    </location>
</feature>
<dbReference type="PANTHER" id="PTHR46429">
    <property type="entry name" value="23S RRNA (GUANOSINE-2'-O-)-METHYLTRANSFERASE RLMB"/>
    <property type="match status" value="1"/>
</dbReference>
<name>A0A0C5VI82_9GAMM</name>
<dbReference type="SUPFAM" id="SSF55315">
    <property type="entry name" value="L30e-like"/>
    <property type="match status" value="1"/>
</dbReference>
<dbReference type="GO" id="GO:0070039">
    <property type="term" value="F:rRNA (guanosine-2'-O-)-methyltransferase activity"/>
    <property type="evidence" value="ECO:0007669"/>
    <property type="project" value="UniProtKB-UniRule"/>
</dbReference>
<proteinExistence type="inferred from homology"/>
<dbReference type="Gene3D" id="3.30.1330.30">
    <property type="match status" value="1"/>
</dbReference>
<dbReference type="InterPro" id="IPR029028">
    <property type="entry name" value="Alpha/beta_knot_MTases"/>
</dbReference>
<dbReference type="RefSeq" id="WP_044616907.1">
    <property type="nucleotide sequence ID" value="NZ_CP007142.1"/>
</dbReference>
<dbReference type="Pfam" id="PF00588">
    <property type="entry name" value="SpoU_methylase"/>
    <property type="match status" value="1"/>
</dbReference>
<feature type="binding site" evidence="6">
    <location>
        <position position="233"/>
    </location>
    <ligand>
        <name>S-adenosyl-L-methionine</name>
        <dbReference type="ChEBI" id="CHEBI:59789"/>
    </ligand>
</feature>
<evidence type="ECO:0000256" key="1">
    <source>
        <dbReference type="ARBA" id="ARBA00022490"/>
    </source>
</evidence>
<keyword evidence="2 6" id="KW-0698">rRNA processing</keyword>
<dbReference type="NCBIfam" id="TIGR00186">
    <property type="entry name" value="rRNA_methyl_3"/>
    <property type="match status" value="1"/>
</dbReference>
<dbReference type="SMART" id="SM00967">
    <property type="entry name" value="SpoU_sub_bind"/>
    <property type="match status" value="1"/>
</dbReference>
<dbReference type="InterPro" id="IPR004441">
    <property type="entry name" value="rRNA_MeTrfase_TrmH"/>
</dbReference>
<dbReference type="OrthoDB" id="9785673at2"/>
<evidence type="ECO:0000256" key="4">
    <source>
        <dbReference type="ARBA" id="ARBA00022679"/>
    </source>
</evidence>
<protein>
    <recommendedName>
        <fullName evidence="6">23S rRNA (guanosine-2'-O-)-methyltransferase RlmB</fullName>
        <ecNumber evidence="6">2.1.1.185</ecNumber>
    </recommendedName>
    <alternativeName>
        <fullName evidence="6">23S rRNA (guanosine2251 2'-O)-methyltransferase</fullName>
    </alternativeName>
    <alternativeName>
        <fullName evidence="6">23S rRNA Gm2251 2'-O-methyltransferase</fullName>
    </alternativeName>
</protein>
<gene>
    <name evidence="6" type="primary">rlmB</name>
    <name evidence="8" type="ORF">YC6258_02334</name>
</gene>
<organism evidence="8 9">
    <name type="scientific">Gynuella sunshinyii YC6258</name>
    <dbReference type="NCBI Taxonomy" id="1445510"/>
    <lineage>
        <taxon>Bacteria</taxon>
        <taxon>Pseudomonadati</taxon>
        <taxon>Pseudomonadota</taxon>
        <taxon>Gammaproteobacteria</taxon>
        <taxon>Oceanospirillales</taxon>
        <taxon>Saccharospirillaceae</taxon>
        <taxon>Gynuella</taxon>
    </lineage>
</organism>
<dbReference type="InterPro" id="IPR001537">
    <property type="entry name" value="SpoU_MeTrfase"/>
</dbReference>
<reference evidence="8 9" key="1">
    <citation type="submission" date="2014-01" db="EMBL/GenBank/DDBJ databases">
        <title>Full genme sequencing of cellulolytic bacterium Gynuella sunshinyii YC6258T gen. nov., sp. nov.</title>
        <authorList>
            <person name="Khan H."/>
            <person name="Chung E.J."/>
            <person name="Chung Y.R."/>
        </authorList>
    </citation>
    <scope>NUCLEOTIDE SEQUENCE [LARGE SCALE GENOMIC DNA]</scope>
    <source>
        <strain evidence="8 9">YC6258</strain>
    </source>
</reference>
<accession>A0A0C5VI82</accession>
<comment type="subcellular location">
    <subcellularLocation>
        <location evidence="6">Cytoplasm</location>
    </subcellularLocation>
</comment>
<dbReference type="Proteomes" id="UP000032266">
    <property type="component" value="Chromosome"/>
</dbReference>
<dbReference type="SUPFAM" id="SSF75217">
    <property type="entry name" value="alpha/beta knot"/>
    <property type="match status" value="1"/>
</dbReference>
<dbReference type="HAMAP" id="MF_01887">
    <property type="entry name" value="23SrRNA_methyltr_B"/>
    <property type="match status" value="1"/>
</dbReference>
<evidence type="ECO:0000256" key="5">
    <source>
        <dbReference type="ARBA" id="ARBA00022691"/>
    </source>
</evidence>
<feature type="binding site" evidence="6">
    <location>
        <position position="224"/>
    </location>
    <ligand>
        <name>S-adenosyl-L-methionine</name>
        <dbReference type="ChEBI" id="CHEBI:59789"/>
    </ligand>
</feature>
<evidence type="ECO:0000313" key="9">
    <source>
        <dbReference type="Proteomes" id="UP000032266"/>
    </source>
</evidence>
<dbReference type="STRING" id="1445510.YC6258_02334"/>
<evidence type="ECO:0000256" key="6">
    <source>
        <dbReference type="HAMAP-Rule" id="MF_01887"/>
    </source>
</evidence>
<dbReference type="CDD" id="cd18103">
    <property type="entry name" value="SpoU-like_RlmB"/>
    <property type="match status" value="1"/>
</dbReference>
<dbReference type="AlphaFoldDB" id="A0A0C5VI82"/>
<comment type="catalytic activity">
    <reaction evidence="6">
        <text>guanosine(2251) in 23S rRNA + S-adenosyl-L-methionine = 2'-O-methylguanosine(2251) in 23S rRNA + S-adenosyl-L-homocysteine + H(+)</text>
        <dbReference type="Rhea" id="RHEA:24140"/>
        <dbReference type="Rhea" id="RHEA-COMP:10239"/>
        <dbReference type="Rhea" id="RHEA-COMP:10241"/>
        <dbReference type="ChEBI" id="CHEBI:15378"/>
        <dbReference type="ChEBI" id="CHEBI:57856"/>
        <dbReference type="ChEBI" id="CHEBI:59789"/>
        <dbReference type="ChEBI" id="CHEBI:74269"/>
        <dbReference type="ChEBI" id="CHEBI:74445"/>
        <dbReference type="EC" id="2.1.1.185"/>
    </reaction>
</comment>
<dbReference type="InterPro" id="IPR024915">
    <property type="entry name" value="23S_rRNA_MeTrfase_RlmB"/>
</dbReference>
<comment type="similarity">
    <text evidence="6">Belongs to the class IV-like SAM-binding methyltransferase superfamily. RNA methyltransferase TrmH family. RlmB subfamily.</text>
</comment>